<protein>
    <submittedName>
        <fullName evidence="1">Uncharacterized protein</fullName>
    </submittedName>
</protein>
<proteinExistence type="predicted"/>
<keyword evidence="2" id="KW-1185">Reference proteome</keyword>
<accession>A0A1L9RPG8</accession>
<dbReference type="AlphaFoldDB" id="A0A1L9RPG8"/>
<evidence type="ECO:0000313" key="2">
    <source>
        <dbReference type="Proteomes" id="UP000184383"/>
    </source>
</evidence>
<dbReference type="RefSeq" id="XP_040690507.1">
    <property type="nucleotide sequence ID" value="XM_040835941.1"/>
</dbReference>
<name>A0A1L9RPG8_ASPWE</name>
<reference evidence="2" key="1">
    <citation type="journal article" date="2017" name="Genome Biol.">
        <title>Comparative genomics reveals high biological diversity and specific adaptations in the industrially and medically important fungal genus Aspergillus.</title>
        <authorList>
            <person name="de Vries R.P."/>
            <person name="Riley R."/>
            <person name="Wiebenga A."/>
            <person name="Aguilar-Osorio G."/>
            <person name="Amillis S."/>
            <person name="Uchima C.A."/>
            <person name="Anderluh G."/>
            <person name="Asadollahi M."/>
            <person name="Askin M."/>
            <person name="Barry K."/>
            <person name="Battaglia E."/>
            <person name="Bayram O."/>
            <person name="Benocci T."/>
            <person name="Braus-Stromeyer S.A."/>
            <person name="Caldana C."/>
            <person name="Canovas D."/>
            <person name="Cerqueira G.C."/>
            <person name="Chen F."/>
            <person name="Chen W."/>
            <person name="Choi C."/>
            <person name="Clum A."/>
            <person name="Dos Santos R.A."/>
            <person name="Damasio A.R."/>
            <person name="Diallinas G."/>
            <person name="Emri T."/>
            <person name="Fekete E."/>
            <person name="Flipphi M."/>
            <person name="Freyberg S."/>
            <person name="Gallo A."/>
            <person name="Gournas C."/>
            <person name="Habgood R."/>
            <person name="Hainaut M."/>
            <person name="Harispe M.L."/>
            <person name="Henrissat B."/>
            <person name="Hilden K.S."/>
            <person name="Hope R."/>
            <person name="Hossain A."/>
            <person name="Karabika E."/>
            <person name="Karaffa L."/>
            <person name="Karanyi Z."/>
            <person name="Krasevec N."/>
            <person name="Kuo A."/>
            <person name="Kusch H."/>
            <person name="LaButti K."/>
            <person name="Lagendijk E.L."/>
            <person name="Lapidus A."/>
            <person name="Levasseur A."/>
            <person name="Lindquist E."/>
            <person name="Lipzen A."/>
            <person name="Logrieco A.F."/>
            <person name="MacCabe A."/>
            <person name="Maekelae M.R."/>
            <person name="Malavazi I."/>
            <person name="Melin P."/>
            <person name="Meyer V."/>
            <person name="Mielnichuk N."/>
            <person name="Miskei M."/>
            <person name="Molnar A.P."/>
            <person name="Mule G."/>
            <person name="Ngan C.Y."/>
            <person name="Orejas M."/>
            <person name="Orosz E."/>
            <person name="Ouedraogo J.P."/>
            <person name="Overkamp K.M."/>
            <person name="Park H.-S."/>
            <person name="Perrone G."/>
            <person name="Piumi F."/>
            <person name="Punt P.J."/>
            <person name="Ram A.F."/>
            <person name="Ramon A."/>
            <person name="Rauscher S."/>
            <person name="Record E."/>
            <person name="Riano-Pachon D.M."/>
            <person name="Robert V."/>
            <person name="Roehrig J."/>
            <person name="Ruller R."/>
            <person name="Salamov A."/>
            <person name="Salih N.S."/>
            <person name="Samson R.A."/>
            <person name="Sandor E."/>
            <person name="Sanguinetti M."/>
            <person name="Schuetze T."/>
            <person name="Sepcic K."/>
            <person name="Shelest E."/>
            <person name="Sherlock G."/>
            <person name="Sophianopoulou V."/>
            <person name="Squina F.M."/>
            <person name="Sun H."/>
            <person name="Susca A."/>
            <person name="Todd R.B."/>
            <person name="Tsang A."/>
            <person name="Unkles S.E."/>
            <person name="van de Wiele N."/>
            <person name="van Rossen-Uffink D."/>
            <person name="Oliveira J.V."/>
            <person name="Vesth T.C."/>
            <person name="Visser J."/>
            <person name="Yu J.-H."/>
            <person name="Zhou M."/>
            <person name="Andersen M.R."/>
            <person name="Archer D.B."/>
            <person name="Baker S.E."/>
            <person name="Benoit I."/>
            <person name="Brakhage A.A."/>
            <person name="Braus G.H."/>
            <person name="Fischer R."/>
            <person name="Frisvad J.C."/>
            <person name="Goldman G.H."/>
            <person name="Houbraken J."/>
            <person name="Oakley B."/>
            <person name="Pocsi I."/>
            <person name="Scazzocchio C."/>
            <person name="Seiboth B."/>
            <person name="vanKuyk P.A."/>
            <person name="Wortman J."/>
            <person name="Dyer P.S."/>
            <person name="Grigoriev I.V."/>
        </authorList>
    </citation>
    <scope>NUCLEOTIDE SEQUENCE [LARGE SCALE GENOMIC DNA]</scope>
    <source>
        <strain evidence="2">DTO 134E9</strain>
    </source>
</reference>
<dbReference type="EMBL" id="KV878211">
    <property type="protein sequence ID" value="OJJ36831.1"/>
    <property type="molecule type" value="Genomic_DNA"/>
</dbReference>
<organism evidence="1 2">
    <name type="scientific">Aspergillus wentii DTO 134E9</name>
    <dbReference type="NCBI Taxonomy" id="1073089"/>
    <lineage>
        <taxon>Eukaryota</taxon>
        <taxon>Fungi</taxon>
        <taxon>Dikarya</taxon>
        <taxon>Ascomycota</taxon>
        <taxon>Pezizomycotina</taxon>
        <taxon>Eurotiomycetes</taxon>
        <taxon>Eurotiomycetidae</taxon>
        <taxon>Eurotiales</taxon>
        <taxon>Aspergillaceae</taxon>
        <taxon>Aspergillus</taxon>
        <taxon>Aspergillus subgen. Cremei</taxon>
    </lineage>
</organism>
<gene>
    <name evidence="1" type="ORF">ASPWEDRAFT_430573</name>
</gene>
<dbReference type="Proteomes" id="UP000184383">
    <property type="component" value="Unassembled WGS sequence"/>
</dbReference>
<dbReference type="GeneID" id="63751789"/>
<dbReference type="VEuPathDB" id="FungiDB:ASPWEDRAFT_430573"/>
<sequence>MAIAPSFWTERIGYTDSILGFPLIRQSDYEGITTWSLQTTKLSDYVVDLPLVLDQSIVCTVVSGHIHRQYLSPFIGLVSYYCSFTIHTANGVASMRLYCNMQAGVCVSVLNMWQRSHMISVIHKSFVFFPSHPHIETPPSDARKKCRLKVDRRWPWRLRHSSPARYSFNSPSL</sequence>
<evidence type="ECO:0000313" key="1">
    <source>
        <dbReference type="EMBL" id="OJJ36831.1"/>
    </source>
</evidence>